<evidence type="ECO:0000313" key="3">
    <source>
        <dbReference type="Proteomes" id="UP000224854"/>
    </source>
</evidence>
<dbReference type="OrthoDB" id="4502894at2759"/>
<accession>A0A2C5YUF8</accession>
<keyword evidence="3" id="KW-1185">Reference proteome</keyword>
<keyword evidence="1" id="KW-0812">Transmembrane</keyword>
<gene>
    <name evidence="2" type="ORF">CDD82_6715</name>
</gene>
<dbReference type="EMBL" id="NJEU01000712">
    <property type="protein sequence ID" value="PHH71160.1"/>
    <property type="molecule type" value="Genomic_DNA"/>
</dbReference>
<proteinExistence type="predicted"/>
<evidence type="ECO:0000313" key="2">
    <source>
        <dbReference type="EMBL" id="PHH71160.1"/>
    </source>
</evidence>
<keyword evidence="1" id="KW-1133">Transmembrane helix</keyword>
<dbReference type="AlphaFoldDB" id="A0A2C5YUF8"/>
<evidence type="ECO:0000256" key="1">
    <source>
        <dbReference type="SAM" id="Phobius"/>
    </source>
</evidence>
<name>A0A2C5YUF8_9HYPO</name>
<organism evidence="2 3">
    <name type="scientific">Ophiocordyceps australis</name>
    <dbReference type="NCBI Taxonomy" id="1399860"/>
    <lineage>
        <taxon>Eukaryota</taxon>
        <taxon>Fungi</taxon>
        <taxon>Dikarya</taxon>
        <taxon>Ascomycota</taxon>
        <taxon>Pezizomycotina</taxon>
        <taxon>Sordariomycetes</taxon>
        <taxon>Hypocreomycetidae</taxon>
        <taxon>Hypocreales</taxon>
        <taxon>Ophiocordycipitaceae</taxon>
        <taxon>Ophiocordyceps</taxon>
    </lineage>
</organism>
<feature type="transmembrane region" description="Helical" evidence="1">
    <location>
        <begin position="51"/>
        <end position="76"/>
    </location>
</feature>
<reference evidence="2 3" key="1">
    <citation type="submission" date="2017-06" db="EMBL/GenBank/DDBJ databases">
        <title>Ant-infecting Ophiocordyceps genomes reveal a high diversity of potential behavioral manipulation genes and a possible major role for enterotoxins.</title>
        <authorList>
            <person name="De Bekker C."/>
            <person name="Evans H.C."/>
            <person name="Brachmann A."/>
            <person name="Hughes D.P."/>
        </authorList>
    </citation>
    <scope>NUCLEOTIDE SEQUENCE [LARGE SCALE GENOMIC DNA]</scope>
    <source>
        <strain evidence="2 3">1348a</strain>
    </source>
</reference>
<sequence length="177" mass="19125">MDRQASTTNALLALDYLKVAARAVWSVSWSRHAASLAHFCALPLRFVWLPLSYLCSLLLVLVAPGLYIISFSFAWARAIAGFLSALELGAAAAVGTVSGIVLAFVSSFITNMLGMHQDTHAPRRIAKGVPRDSSLEPALLPASPTDADWYWTESSGKHGRPRGLLSQTILEEDDSDL</sequence>
<protein>
    <submittedName>
        <fullName evidence="2">Uncharacterized protein</fullName>
    </submittedName>
</protein>
<comment type="caution">
    <text evidence="2">The sequence shown here is derived from an EMBL/GenBank/DDBJ whole genome shotgun (WGS) entry which is preliminary data.</text>
</comment>
<keyword evidence="1" id="KW-0472">Membrane</keyword>
<dbReference type="Proteomes" id="UP000224854">
    <property type="component" value="Unassembled WGS sequence"/>
</dbReference>
<feature type="transmembrane region" description="Helical" evidence="1">
    <location>
        <begin position="88"/>
        <end position="114"/>
    </location>
</feature>